<proteinExistence type="predicted"/>
<reference evidence="1" key="1">
    <citation type="submission" date="2018-06" db="EMBL/GenBank/DDBJ databases">
        <authorList>
            <person name="Zhirakovskaya E."/>
        </authorList>
    </citation>
    <scope>NUCLEOTIDE SEQUENCE</scope>
</reference>
<protein>
    <recommendedName>
        <fullName evidence="2">DUF3108 domain-containing protein</fullName>
    </recommendedName>
</protein>
<evidence type="ECO:0008006" key="2">
    <source>
        <dbReference type="Google" id="ProtNLM"/>
    </source>
</evidence>
<dbReference type="EMBL" id="UOGJ01000144">
    <property type="protein sequence ID" value="VAX37923.1"/>
    <property type="molecule type" value="Genomic_DNA"/>
</dbReference>
<dbReference type="Pfam" id="PF11306">
    <property type="entry name" value="DUF3108"/>
    <property type="match status" value="1"/>
</dbReference>
<name>A0A3B1DM90_9ZZZZ</name>
<dbReference type="AlphaFoldDB" id="A0A3B1DM90"/>
<sequence>MKKFIKLIILFLTIFLLPTLSHAEMPFSKGETITYTIKKLGLKVGEASYVFNGLTEINNQKAYLLTFTAKAFNFFDEEKIYFDPKTFYPISVYRTLNIFGKKEKIQETYFHDKGEILITKHAKGETTTQTIKKIGPIDNLMCFIYRYRYSGKFQEGERLKMNLPTKDVTLQLKNKKNLKIKGKKQLTYYLQSIPNQYRLWFSTDSNKIPLRIDGALGPLKAKMIIKTYHKK</sequence>
<gene>
    <name evidence="1" type="ORF">MNBD_UNCLBAC01-409</name>
</gene>
<evidence type="ECO:0000313" key="1">
    <source>
        <dbReference type="EMBL" id="VAX37923.1"/>
    </source>
</evidence>
<organism evidence="1">
    <name type="scientific">hydrothermal vent metagenome</name>
    <dbReference type="NCBI Taxonomy" id="652676"/>
    <lineage>
        <taxon>unclassified sequences</taxon>
        <taxon>metagenomes</taxon>
        <taxon>ecological metagenomes</taxon>
    </lineage>
</organism>
<accession>A0A3B1DM90</accession>
<dbReference type="InterPro" id="IPR021457">
    <property type="entry name" value="DUF3108"/>
</dbReference>